<keyword evidence="1" id="KW-0479">Metal-binding</keyword>
<evidence type="ECO:0000256" key="3">
    <source>
        <dbReference type="SAM" id="MobiDB-lite"/>
    </source>
</evidence>
<keyword evidence="2" id="KW-0175">Coiled coil</keyword>
<feature type="coiled-coil region" evidence="2">
    <location>
        <begin position="36"/>
        <end position="63"/>
    </location>
</feature>
<feature type="region of interest" description="Disordered" evidence="3">
    <location>
        <begin position="334"/>
        <end position="354"/>
    </location>
</feature>
<dbReference type="InterPro" id="IPR001878">
    <property type="entry name" value="Znf_CCHC"/>
</dbReference>
<feature type="domain" description="CCHC-type" evidence="4">
    <location>
        <begin position="399"/>
        <end position="414"/>
    </location>
</feature>
<dbReference type="PANTHER" id="PTHR47331">
    <property type="entry name" value="PHD-TYPE DOMAIN-CONTAINING PROTEIN"/>
    <property type="match status" value="1"/>
</dbReference>
<accession>A0A1I8AYP9</accession>
<dbReference type="PROSITE" id="PS50158">
    <property type="entry name" value="ZF_CCHC"/>
    <property type="match status" value="1"/>
</dbReference>
<dbReference type="GO" id="GO:0003676">
    <property type="term" value="F:nucleic acid binding"/>
    <property type="evidence" value="ECO:0007669"/>
    <property type="project" value="InterPro"/>
</dbReference>
<dbReference type="GO" id="GO:0008270">
    <property type="term" value="F:zinc ion binding"/>
    <property type="evidence" value="ECO:0007669"/>
    <property type="project" value="UniProtKB-KW"/>
</dbReference>
<feature type="region of interest" description="Disordered" evidence="3">
    <location>
        <begin position="117"/>
        <end position="143"/>
    </location>
</feature>
<reference evidence="6" key="1">
    <citation type="submission" date="2016-11" db="UniProtKB">
        <authorList>
            <consortium name="WormBaseParasite"/>
        </authorList>
    </citation>
    <scope>IDENTIFICATION</scope>
</reference>
<name>A0A1I8AYP9_MELHA</name>
<evidence type="ECO:0000256" key="1">
    <source>
        <dbReference type="PROSITE-ProRule" id="PRU00047"/>
    </source>
</evidence>
<dbReference type="AlphaFoldDB" id="A0A1I8AYP9"/>
<dbReference type="Pfam" id="PF03564">
    <property type="entry name" value="DUF1759"/>
    <property type="match status" value="1"/>
</dbReference>
<evidence type="ECO:0000313" key="5">
    <source>
        <dbReference type="Proteomes" id="UP000095281"/>
    </source>
</evidence>
<dbReference type="WBParaSite" id="MhA1_Contig1051.frz3.gene1">
    <property type="protein sequence ID" value="MhA1_Contig1051.frz3.gene1"/>
    <property type="gene ID" value="MhA1_Contig1051.frz3.gene1"/>
</dbReference>
<evidence type="ECO:0000256" key="2">
    <source>
        <dbReference type="SAM" id="Coils"/>
    </source>
</evidence>
<protein>
    <submittedName>
        <fullName evidence="6">CCHC-type domain-containing protein</fullName>
    </submittedName>
</protein>
<sequence>MSRPLKSLTKRAALSVQELLDKKVPKEPDALDDEYLLALCETHDQLNNDIEDLSEAHSDLKEVNSKWTSLILRCNQAEKAANENAYEEMASFYKIEERLNEAETRLTQLKALERKLKSEKRKEENKERMSINNTSVSQKPSGFNFKPPRQEIGKFSGNQTDWPDWWETFEATIHRSEEKDEIKHAVLKQCVEGEAKSLIAGLKLSDYKVALDLLEQRYGDTEEYTRSLYSQLENLKSCQNFQDCQKFSIEVERICRLLENNGQDISGQGIWMSLEKKLTIPILREVQNKKELAKILKIEWDTSAFRKALREVIEKEELVLTIHHKAPENELEAKYNPKGSKNFPDEGKNSDEPEITSTFANTEVFEKRILNKRATPNKIAKNNGLKIPERGRRFPIYPCIYCGKNGHWGYECQRIRTAEERRKKLLEIKRCVQCIKPEHKGNCKRPIRCFHCQGRHNTALCKNTYGQEKESQTIMAENLSDIPCDETIFKSNVIVNEENLENDTLEEKSEKIPDKIGQGKTFNQKLNENEFKKVTFQNERYEEVGQNKYPSNKKPSKNKMAKNKLNEATFIERTRPKYKNTVIRTEKSSADLTNTGSSPKGLSNQLKIIKKTMVYVLKALNYLVIKNEDPKNGFLQKTNVEAQSPSIQTENGTMELAEIKLLHEAQNMLQRIMGKAPQIGVQKSQIKNDVPKIGSQNSPQKYGEAPKRSTQKFPSKNGEALKISKNKWIKNTNPNDVKLENCKSNSKINEEKNEKYKEEKTSKYKETKYRSKTEYFPKGKNTGQKYPYSNPTKLGKEMAQKAKKNTDRRRCRIYLPTRIKQKEEMLVKNKEPTNESRINKSKILTGKKEEKGPESKMVRKLPTTICTSRLNDFDANDAPQSQNILEGGVFRPRSHWERIKVQSTKNKEILN</sequence>
<feature type="compositionally biased region" description="Polar residues" evidence="3">
    <location>
        <begin position="130"/>
        <end position="141"/>
    </location>
</feature>
<organism evidence="5 6">
    <name type="scientific">Meloidogyne hapla</name>
    <name type="common">Root-knot nematode worm</name>
    <dbReference type="NCBI Taxonomy" id="6305"/>
    <lineage>
        <taxon>Eukaryota</taxon>
        <taxon>Metazoa</taxon>
        <taxon>Ecdysozoa</taxon>
        <taxon>Nematoda</taxon>
        <taxon>Chromadorea</taxon>
        <taxon>Rhabditida</taxon>
        <taxon>Tylenchina</taxon>
        <taxon>Tylenchomorpha</taxon>
        <taxon>Tylenchoidea</taxon>
        <taxon>Meloidogynidae</taxon>
        <taxon>Meloidogyninae</taxon>
        <taxon>Meloidogyne</taxon>
    </lineage>
</organism>
<proteinExistence type="predicted"/>
<evidence type="ECO:0000313" key="6">
    <source>
        <dbReference type="WBParaSite" id="MhA1_Contig1051.frz3.gene1"/>
    </source>
</evidence>
<dbReference type="Proteomes" id="UP000095281">
    <property type="component" value="Unplaced"/>
</dbReference>
<keyword evidence="5" id="KW-1185">Reference proteome</keyword>
<feature type="compositionally biased region" description="Basic and acidic residues" evidence="3">
    <location>
        <begin position="117"/>
        <end position="129"/>
    </location>
</feature>
<feature type="region of interest" description="Disordered" evidence="3">
    <location>
        <begin position="680"/>
        <end position="719"/>
    </location>
</feature>
<evidence type="ECO:0000259" key="4">
    <source>
        <dbReference type="PROSITE" id="PS50158"/>
    </source>
</evidence>
<keyword evidence="1" id="KW-0862">Zinc</keyword>
<keyword evidence="1" id="KW-0863">Zinc-finger</keyword>
<dbReference type="InterPro" id="IPR005312">
    <property type="entry name" value="DUF1759"/>
</dbReference>